<feature type="transmembrane region" description="Helical" evidence="2">
    <location>
        <begin position="90"/>
        <end position="108"/>
    </location>
</feature>
<dbReference type="AlphaFoldDB" id="A0A5Y3BJ22"/>
<evidence type="ECO:0000256" key="2">
    <source>
        <dbReference type="SAM" id="Phobius"/>
    </source>
</evidence>
<evidence type="ECO:0000313" key="3">
    <source>
        <dbReference type="EMBL" id="ECG9117530.1"/>
    </source>
</evidence>
<protein>
    <submittedName>
        <fullName evidence="3">Uncharacterized protein</fullName>
    </submittedName>
</protein>
<reference evidence="3" key="1">
    <citation type="submission" date="2019-07" db="EMBL/GenBank/DDBJ databases">
        <authorList>
            <consortium name="GenomeTrakr network: Whole genome sequencing for foodborne pathogen traceback"/>
        </authorList>
    </citation>
    <scope>NUCLEOTIDE SEQUENCE</scope>
    <source>
        <strain evidence="3">CFSAN095109</strain>
    </source>
</reference>
<feature type="transmembrane region" description="Helical" evidence="2">
    <location>
        <begin position="44"/>
        <end position="69"/>
    </location>
</feature>
<dbReference type="EMBL" id="AAIPXE010000046">
    <property type="protein sequence ID" value="ECG9117530.1"/>
    <property type="molecule type" value="Genomic_DNA"/>
</dbReference>
<keyword evidence="2" id="KW-0472">Membrane</keyword>
<keyword evidence="2" id="KW-1133">Transmembrane helix</keyword>
<evidence type="ECO:0000256" key="1">
    <source>
        <dbReference type="SAM" id="MobiDB-lite"/>
    </source>
</evidence>
<keyword evidence="2" id="KW-0812">Transmembrane</keyword>
<sequence length="272" mass="30766">MFALLIIPLLVSGSLLVTSPHNIKLFYRLHRYDGQLLYMKVATYGVYSFIVAVVLAYATKYFIPSLTLVTWVSHLIDGSADPKENRITSWLILLSVATCGVAFIWLQICKFRMFVAAKTISSASNNAISINFAKQLIRLNELEKLLSDGSLGQLFFDSATTNRPVLISLKCRKVYVGTVNMISEPNEKQGPNLEISISPIISGYRDKDTLRVLFSNDYNDLDGVDTSIIFPLSEVSHASWFNMDIHEKVDNNREKKPETNRKKKRKYGRTTN</sequence>
<comment type="caution">
    <text evidence="3">The sequence shown here is derived from an EMBL/GenBank/DDBJ whole genome shotgun (WGS) entry which is preliminary data.</text>
</comment>
<accession>A0A5Y3BJ22</accession>
<proteinExistence type="predicted"/>
<name>A0A5Y3BJ22_SALER</name>
<organism evidence="3">
    <name type="scientific">Salmonella enterica</name>
    <name type="common">Salmonella choleraesuis</name>
    <dbReference type="NCBI Taxonomy" id="28901"/>
    <lineage>
        <taxon>Bacteria</taxon>
        <taxon>Pseudomonadati</taxon>
        <taxon>Pseudomonadota</taxon>
        <taxon>Gammaproteobacteria</taxon>
        <taxon>Enterobacterales</taxon>
        <taxon>Enterobacteriaceae</taxon>
        <taxon>Salmonella</taxon>
    </lineage>
</organism>
<gene>
    <name evidence="3" type="ORF">FOW62_23015</name>
</gene>
<feature type="compositionally biased region" description="Basic and acidic residues" evidence="1">
    <location>
        <begin position="251"/>
        <end position="260"/>
    </location>
</feature>
<feature type="compositionally biased region" description="Basic residues" evidence="1">
    <location>
        <begin position="261"/>
        <end position="272"/>
    </location>
</feature>
<feature type="region of interest" description="Disordered" evidence="1">
    <location>
        <begin position="251"/>
        <end position="272"/>
    </location>
</feature>